<dbReference type="Proteomes" id="UP001235712">
    <property type="component" value="Unassembled WGS sequence"/>
</dbReference>
<dbReference type="SUPFAM" id="SSF46767">
    <property type="entry name" value="Methylated DNA-protein cysteine methyltransferase, C-terminal domain"/>
    <property type="match status" value="1"/>
</dbReference>
<dbReference type="Gene3D" id="1.10.10.10">
    <property type="entry name" value="Winged helix-like DNA-binding domain superfamily/Winged helix DNA-binding domain"/>
    <property type="match status" value="1"/>
</dbReference>
<comment type="caution">
    <text evidence="11">The sequence shown here is derived from an EMBL/GenBank/DDBJ whole genome shotgun (WGS) entry which is preliminary data.</text>
</comment>
<evidence type="ECO:0000256" key="2">
    <source>
        <dbReference type="ARBA" id="ARBA00022490"/>
    </source>
</evidence>
<comment type="miscellaneous">
    <text evidence="8">This enzyme catalyzes only one turnover and therefore is not strictly catalytic. According to one definition, an enzyme is a biocatalyst that acts repeatedly and over many reaction cycles.</text>
</comment>
<dbReference type="InterPro" id="IPR014048">
    <property type="entry name" value="MethylDNA_cys_MeTrfase_DNA-bd"/>
</dbReference>
<organism evidence="11 12">
    <name type="scientific">Kineosporia succinea</name>
    <dbReference type="NCBI Taxonomy" id="84632"/>
    <lineage>
        <taxon>Bacteria</taxon>
        <taxon>Bacillati</taxon>
        <taxon>Actinomycetota</taxon>
        <taxon>Actinomycetes</taxon>
        <taxon>Kineosporiales</taxon>
        <taxon>Kineosporiaceae</taxon>
        <taxon>Kineosporia</taxon>
    </lineage>
</organism>
<comment type="similarity">
    <text evidence="8">Belongs to the MGMT family.</text>
</comment>
<dbReference type="PROSITE" id="PS00374">
    <property type="entry name" value="MGMT"/>
    <property type="match status" value="1"/>
</dbReference>
<evidence type="ECO:0000256" key="8">
    <source>
        <dbReference type="HAMAP-Rule" id="MF_00772"/>
    </source>
</evidence>
<dbReference type="InterPro" id="IPR036388">
    <property type="entry name" value="WH-like_DNA-bd_sf"/>
</dbReference>
<gene>
    <name evidence="11" type="ORF">J2S57_003211</name>
</gene>
<dbReference type="EMBL" id="JAUSQZ010000001">
    <property type="protein sequence ID" value="MDP9827462.1"/>
    <property type="molecule type" value="Genomic_DNA"/>
</dbReference>
<keyword evidence="2 8" id="KW-0963">Cytoplasm</keyword>
<dbReference type="Gene3D" id="3.30.160.70">
    <property type="entry name" value="Methylated DNA-protein cysteine methyltransferase domain"/>
    <property type="match status" value="1"/>
</dbReference>
<protein>
    <recommendedName>
        <fullName evidence="8">Methylated-DNA--protein-cysteine methyltransferase</fullName>
        <ecNumber evidence="8">2.1.1.63</ecNumber>
    </recommendedName>
    <alternativeName>
        <fullName evidence="8">6-O-methylguanine-DNA methyltransferase</fullName>
        <shortName evidence="8">MGMT</shortName>
    </alternativeName>
    <alternativeName>
        <fullName evidence="8">O-6-methylguanine-DNA-alkyltransferase</fullName>
    </alternativeName>
</protein>
<evidence type="ECO:0000256" key="1">
    <source>
        <dbReference type="ARBA" id="ARBA00001286"/>
    </source>
</evidence>
<comment type="catalytic activity">
    <reaction evidence="7 8">
        <text>a 6-O-methyl-2'-deoxyguanosine in DNA + L-cysteinyl-[protein] = S-methyl-L-cysteinyl-[protein] + a 2'-deoxyguanosine in DNA</text>
        <dbReference type="Rhea" id="RHEA:24000"/>
        <dbReference type="Rhea" id="RHEA-COMP:10131"/>
        <dbReference type="Rhea" id="RHEA-COMP:10132"/>
        <dbReference type="Rhea" id="RHEA-COMP:11367"/>
        <dbReference type="Rhea" id="RHEA-COMP:11368"/>
        <dbReference type="ChEBI" id="CHEBI:29950"/>
        <dbReference type="ChEBI" id="CHEBI:82612"/>
        <dbReference type="ChEBI" id="CHEBI:85445"/>
        <dbReference type="ChEBI" id="CHEBI:85448"/>
        <dbReference type="EC" id="2.1.1.63"/>
    </reaction>
</comment>
<accession>A0ABT9P4Q5</accession>
<evidence type="ECO:0000259" key="9">
    <source>
        <dbReference type="Pfam" id="PF01035"/>
    </source>
</evidence>
<dbReference type="InterPro" id="IPR001497">
    <property type="entry name" value="MethylDNA_cys_MeTrfase_AS"/>
</dbReference>
<dbReference type="InterPro" id="IPR036217">
    <property type="entry name" value="MethylDNA_cys_MeTrfase_DNAb"/>
</dbReference>
<dbReference type="InterPro" id="IPR036631">
    <property type="entry name" value="MGMT_N_sf"/>
</dbReference>
<name>A0ABT9P4Q5_9ACTN</name>
<dbReference type="CDD" id="cd06445">
    <property type="entry name" value="ATase"/>
    <property type="match status" value="1"/>
</dbReference>
<evidence type="ECO:0000313" key="12">
    <source>
        <dbReference type="Proteomes" id="UP001235712"/>
    </source>
</evidence>
<dbReference type="Pfam" id="PF01035">
    <property type="entry name" value="DNA_binding_1"/>
    <property type="match status" value="1"/>
</dbReference>
<evidence type="ECO:0000256" key="4">
    <source>
        <dbReference type="ARBA" id="ARBA00022679"/>
    </source>
</evidence>
<feature type="active site" description="Nucleophile; methyl group acceptor" evidence="8">
    <location>
        <position position="220"/>
    </location>
</feature>
<evidence type="ECO:0000313" key="11">
    <source>
        <dbReference type="EMBL" id="MDP9827462.1"/>
    </source>
</evidence>
<comment type="subcellular location">
    <subcellularLocation>
        <location evidence="8">Cytoplasm</location>
    </subcellularLocation>
</comment>
<dbReference type="InterPro" id="IPR008332">
    <property type="entry name" value="MethylG_MeTrfase_N"/>
</dbReference>
<evidence type="ECO:0000256" key="5">
    <source>
        <dbReference type="ARBA" id="ARBA00022763"/>
    </source>
</evidence>
<evidence type="ECO:0000256" key="3">
    <source>
        <dbReference type="ARBA" id="ARBA00022603"/>
    </source>
</evidence>
<dbReference type="InterPro" id="IPR023546">
    <property type="entry name" value="MGMT"/>
</dbReference>
<keyword evidence="12" id="KW-1185">Reference proteome</keyword>
<dbReference type="GO" id="GO:0003908">
    <property type="term" value="F:methylated-DNA-[protein]-cysteine S-methyltransferase activity"/>
    <property type="evidence" value="ECO:0007669"/>
    <property type="project" value="UniProtKB-EC"/>
</dbReference>
<dbReference type="SUPFAM" id="SSF53155">
    <property type="entry name" value="Methylated DNA-protein cysteine methyltransferase domain"/>
    <property type="match status" value="1"/>
</dbReference>
<proteinExistence type="inferred from homology"/>
<keyword evidence="5 8" id="KW-0227">DNA damage</keyword>
<dbReference type="GO" id="GO:0032259">
    <property type="term" value="P:methylation"/>
    <property type="evidence" value="ECO:0007669"/>
    <property type="project" value="UniProtKB-KW"/>
</dbReference>
<dbReference type="EC" id="2.1.1.63" evidence="8"/>
<sequence length="258" mass="27160">MSAIPAQKPWNPSILNLFPDLAELSAQEEAAAMAPDTDDQFPGQQAELSAVEQALIELLDGDGTDHHTGLRARLAREAGESGLLDVAYRTIDTRLGPLLLAATSLGLVRVAFAVEGHEEVLTDLAARISPRLMHAPARLDGAAQQIDEYLHGDRQRFDLGLDFRLASGAFRHNVLAHLQTIAYGSTASYAAVALAAGSPKAVRAVGTACARNPLPVVVPCHRVVRSDGSSGQYVGGPTAKQTLLRLESSGVAAQATST</sequence>
<dbReference type="HAMAP" id="MF_00772">
    <property type="entry name" value="OGT"/>
    <property type="match status" value="1"/>
</dbReference>
<evidence type="ECO:0000256" key="6">
    <source>
        <dbReference type="ARBA" id="ARBA00023204"/>
    </source>
</evidence>
<dbReference type="Pfam" id="PF02870">
    <property type="entry name" value="Methyltransf_1N"/>
    <property type="match status" value="1"/>
</dbReference>
<evidence type="ECO:0000259" key="10">
    <source>
        <dbReference type="Pfam" id="PF02870"/>
    </source>
</evidence>
<dbReference type="NCBIfam" id="TIGR00589">
    <property type="entry name" value="ogt"/>
    <property type="match status" value="1"/>
</dbReference>
<keyword evidence="3 8" id="KW-0489">Methyltransferase</keyword>
<comment type="function">
    <text evidence="8">Involved in the cellular defense against the biological effects of O6-methylguanine (O6-MeG) and O4-methylthymine (O4-MeT) in DNA. Repairs the methylated nucleobase in DNA by stoichiometrically transferring the methyl group to a cysteine residue in the enzyme. This is a suicide reaction: the enzyme is irreversibly inactivated.</text>
</comment>
<evidence type="ECO:0000256" key="7">
    <source>
        <dbReference type="ARBA" id="ARBA00049348"/>
    </source>
</evidence>
<feature type="domain" description="Methylguanine DNA methyltransferase ribonuclease-like" evidence="10">
    <location>
        <begin position="87"/>
        <end position="163"/>
    </location>
</feature>
<feature type="domain" description="Methylated-DNA-[protein]-cysteine S-methyltransferase DNA binding" evidence="9">
    <location>
        <begin position="169"/>
        <end position="248"/>
    </location>
</feature>
<reference evidence="11 12" key="1">
    <citation type="submission" date="2023-07" db="EMBL/GenBank/DDBJ databases">
        <title>Sequencing the genomes of 1000 actinobacteria strains.</title>
        <authorList>
            <person name="Klenk H.-P."/>
        </authorList>
    </citation>
    <scope>NUCLEOTIDE SEQUENCE [LARGE SCALE GENOMIC DNA]</scope>
    <source>
        <strain evidence="11 12">DSM 44388</strain>
    </source>
</reference>
<keyword evidence="6 8" id="KW-0234">DNA repair</keyword>
<comment type="catalytic activity">
    <reaction evidence="1 8">
        <text>a 4-O-methyl-thymidine in DNA + L-cysteinyl-[protein] = a thymidine in DNA + S-methyl-L-cysteinyl-[protein]</text>
        <dbReference type="Rhea" id="RHEA:53428"/>
        <dbReference type="Rhea" id="RHEA-COMP:10131"/>
        <dbReference type="Rhea" id="RHEA-COMP:10132"/>
        <dbReference type="Rhea" id="RHEA-COMP:13555"/>
        <dbReference type="Rhea" id="RHEA-COMP:13556"/>
        <dbReference type="ChEBI" id="CHEBI:29950"/>
        <dbReference type="ChEBI" id="CHEBI:82612"/>
        <dbReference type="ChEBI" id="CHEBI:137386"/>
        <dbReference type="ChEBI" id="CHEBI:137387"/>
        <dbReference type="EC" id="2.1.1.63"/>
    </reaction>
</comment>
<dbReference type="PANTHER" id="PTHR10815:SF5">
    <property type="entry name" value="METHYLATED-DNA--PROTEIN-CYSTEINE METHYLTRANSFERASE"/>
    <property type="match status" value="1"/>
</dbReference>
<keyword evidence="4 8" id="KW-0808">Transferase</keyword>
<dbReference type="PANTHER" id="PTHR10815">
    <property type="entry name" value="METHYLATED-DNA--PROTEIN-CYSTEINE METHYLTRANSFERASE"/>
    <property type="match status" value="1"/>
</dbReference>